<feature type="compositionally biased region" description="Polar residues" evidence="1">
    <location>
        <begin position="24"/>
        <end position="36"/>
    </location>
</feature>
<accession>A0AAN6RIA4</accession>
<evidence type="ECO:0000313" key="2">
    <source>
        <dbReference type="EMBL" id="KAK3209074.1"/>
    </source>
</evidence>
<feature type="compositionally biased region" description="Basic residues" evidence="1">
    <location>
        <begin position="373"/>
        <end position="382"/>
    </location>
</feature>
<dbReference type="EMBL" id="WVTA01000006">
    <property type="protein sequence ID" value="KAK3209074.1"/>
    <property type="molecule type" value="Genomic_DNA"/>
</dbReference>
<feature type="region of interest" description="Disordered" evidence="1">
    <location>
        <begin position="295"/>
        <end position="322"/>
    </location>
</feature>
<comment type="caution">
    <text evidence="2">The sequence shown here is derived from an EMBL/GenBank/DDBJ whole genome shotgun (WGS) entry which is preliminary data.</text>
</comment>
<feature type="region of interest" description="Disordered" evidence="1">
    <location>
        <begin position="349"/>
        <end position="387"/>
    </location>
</feature>
<feature type="region of interest" description="Disordered" evidence="1">
    <location>
        <begin position="219"/>
        <end position="245"/>
    </location>
</feature>
<dbReference type="Proteomes" id="UP001280581">
    <property type="component" value="Unassembled WGS sequence"/>
</dbReference>
<evidence type="ECO:0000256" key="1">
    <source>
        <dbReference type="SAM" id="MobiDB-lite"/>
    </source>
</evidence>
<feature type="compositionally biased region" description="Basic residues" evidence="1">
    <location>
        <begin position="858"/>
        <end position="871"/>
    </location>
</feature>
<reference evidence="2 3" key="1">
    <citation type="submission" date="2021-02" db="EMBL/GenBank/DDBJ databases">
        <title>Genome assembly of Pseudopithomyces chartarum.</title>
        <authorList>
            <person name="Jauregui R."/>
            <person name="Singh J."/>
            <person name="Voisey C."/>
        </authorList>
    </citation>
    <scope>NUCLEOTIDE SEQUENCE [LARGE SCALE GENOMIC DNA]</scope>
    <source>
        <strain evidence="2 3">AGR01</strain>
    </source>
</reference>
<gene>
    <name evidence="2" type="ORF">GRF29_69g603928</name>
</gene>
<feature type="compositionally biased region" description="Polar residues" evidence="1">
    <location>
        <begin position="349"/>
        <end position="358"/>
    </location>
</feature>
<keyword evidence="3" id="KW-1185">Reference proteome</keyword>
<evidence type="ECO:0000313" key="3">
    <source>
        <dbReference type="Proteomes" id="UP001280581"/>
    </source>
</evidence>
<organism evidence="2 3">
    <name type="scientific">Pseudopithomyces chartarum</name>
    <dbReference type="NCBI Taxonomy" id="1892770"/>
    <lineage>
        <taxon>Eukaryota</taxon>
        <taxon>Fungi</taxon>
        <taxon>Dikarya</taxon>
        <taxon>Ascomycota</taxon>
        <taxon>Pezizomycotina</taxon>
        <taxon>Dothideomycetes</taxon>
        <taxon>Pleosporomycetidae</taxon>
        <taxon>Pleosporales</taxon>
        <taxon>Massarineae</taxon>
        <taxon>Didymosphaeriaceae</taxon>
        <taxon>Pseudopithomyces</taxon>
    </lineage>
</organism>
<feature type="region of interest" description="Disordered" evidence="1">
    <location>
        <begin position="1"/>
        <end position="46"/>
    </location>
</feature>
<name>A0AAN6RIA4_9PLEO</name>
<feature type="region of interest" description="Disordered" evidence="1">
    <location>
        <begin position="988"/>
        <end position="1126"/>
    </location>
</feature>
<protein>
    <submittedName>
        <fullName evidence="2">Uncharacterized protein</fullName>
    </submittedName>
</protein>
<feature type="compositionally biased region" description="Low complexity" evidence="1">
    <location>
        <begin position="359"/>
        <end position="372"/>
    </location>
</feature>
<dbReference type="AlphaFoldDB" id="A0AAN6RIA4"/>
<feature type="region of interest" description="Disordered" evidence="1">
    <location>
        <begin position="733"/>
        <end position="752"/>
    </location>
</feature>
<sequence>MFNGSAGQNPAIPASQARRFSRNARGSTARVSNHRQPSIRRISSTRDSTDPFDLHYWTDIKDFNIDDENQLGAEIDLDTAFQGQEDDFEGFLNSNTGSGGAPAYPSEQHAYANFFENFNVALPGTPHSISFPGFNQQIDNSSGYQVQSVPPTLQHVNNQQMDIPSGRQSQSVPQTPSHINNQIMVPVTIHGETVLVAVSQGQINAALNAQASVSRAVPLTMSTDGKRSSVPKSPARQHRGSQSGMQIQYEDPLIGGSEYLDPTLLHSNNTAYPEPTAYYGNSLNQPYFQNSYQQGVPSPGDRSNQGLRFNHPVSSYEQQNRTSKVRDSYEALFFPEIDIDMSQFPATRTRSSSVSTYPSRNSSSGNSHLNSLGRHKRNRHVNSRAPLDKRVSVFAGEGNDQYQKPKIADFNPEVRINKTTKGLTTRTGKINMYDPRRHYTYTMHPLGTPEQPEGADWEGRRFGHKYNDASTRDQNSGEKTITIYEFEDRAMPAAKIRDFILSYPNERNKLTLRIQVAPGDSGRRYKKGADKCRFAECPARNGGQNRTIKHGFYRVAFDERNDDEYDPFAACCGFAHLYCMERFLDFEYICRKANVVVDTRVQLRGEPNGKFAAALEGKQAEAAETAVNFILAAKSKSQVTRRERNDVLGVRRLKMFEGYPRQDPQQYSNEEAWDAEYPYEHTLGYHMTRLTESHRAYAQLIQFAGGAGGLGPTKISVHRGDLGLFAEAYTRAKEAKEENSSSSKGKKKSKRYVKVNVHQHNDLFSKRSNRYVKGNVHQQNDLFSQEVQRRVDRAKRVIAEMAESIPQTRRRQNRLASMLESQHQTDALEEFEEQDYPEGREPWASASDDESDADYDRRIRHKGARSSKRITGKQPINYFDDPGDFQEYDPQPRQPLKRKRSENHYQPMNDRSQQMFNNMQQHHSQHAWHSYAGQNDGYGQERSSKRKRSSVPHVDHQQAQSNQDAEWWLQLDADQSVDADDLGLNFDLHYSPSSPGRKRKLSSRSDKQFDDLFDDNSEFARSSKRLRSGTSEATRGHAPRLSVTTSSIMRHPGTRTPSGNNRHASFRKEPVSHQKTFNTDAPPQRVRSRMIKELESTLSDGVRSTKEGGSPGRTLRSGRSISSVFE</sequence>
<proteinExistence type="predicted"/>
<feature type="region of interest" description="Disordered" evidence="1">
    <location>
        <begin position="919"/>
        <end position="963"/>
    </location>
</feature>
<feature type="compositionally biased region" description="Polar residues" evidence="1">
    <location>
        <begin position="1117"/>
        <end position="1126"/>
    </location>
</feature>
<feature type="region of interest" description="Disordered" evidence="1">
    <location>
        <begin position="830"/>
        <end position="904"/>
    </location>
</feature>